<keyword evidence="2" id="KW-1185">Reference proteome</keyword>
<dbReference type="RefSeq" id="XP_047759005.1">
    <property type="nucleotide sequence ID" value="XM_047907043.1"/>
</dbReference>
<dbReference type="EMBL" id="CP090165">
    <property type="protein sequence ID" value="UJO14639.1"/>
    <property type="molecule type" value="Genomic_DNA"/>
</dbReference>
<protein>
    <submittedName>
        <fullName evidence="1">Uncharacterized protein</fullName>
    </submittedName>
</protein>
<name>A0A9Q8P654_PASFU</name>
<accession>A0A9Q8P654</accession>
<dbReference type="GeneID" id="71987773"/>
<dbReference type="Proteomes" id="UP000756132">
    <property type="component" value="Chromosome 3"/>
</dbReference>
<reference evidence="1" key="1">
    <citation type="submission" date="2021-12" db="EMBL/GenBank/DDBJ databases">
        <authorList>
            <person name="Zaccaron A."/>
            <person name="Stergiopoulos I."/>
        </authorList>
    </citation>
    <scope>NUCLEOTIDE SEQUENCE</scope>
    <source>
        <strain evidence="1">Race5_Kim</strain>
    </source>
</reference>
<dbReference type="KEGG" id="ffu:CLAFUR5_07895"/>
<sequence length="344" mass="40466">MAYSFFEMTLRRRDLDQWEGTRQEMHLIHITLPQETTPVHFYSPPAPSCLETWSYHLDDPTLQGLEDHLLRQLAVAQTRQVKLCLWSQSWDKTLEAWQSFSLSKQFAIMVDGKDFANSDDLAAAAAEVAVHGECGVPYFEPPRTSEEQYWHMGWCYDRINLLIEWCQYHEKTFRMAAPALRKFRTAEELRALLPRRFGRWTWSQIRMVQLLMPCEKDAEVVNAITALFQPIIPGNMPTCTAPPAFALQCVDSAWMRDQGRRLECQERYVELREAWRVRALEDEEHERRMEQFRREIERDLFCEDDERNTLAGCARVTVKDTTSEEGKLFEWNPCASVWRPVNVH</sequence>
<evidence type="ECO:0000313" key="2">
    <source>
        <dbReference type="Proteomes" id="UP000756132"/>
    </source>
</evidence>
<organism evidence="1 2">
    <name type="scientific">Passalora fulva</name>
    <name type="common">Tomato leaf mold</name>
    <name type="synonym">Cladosporium fulvum</name>
    <dbReference type="NCBI Taxonomy" id="5499"/>
    <lineage>
        <taxon>Eukaryota</taxon>
        <taxon>Fungi</taxon>
        <taxon>Dikarya</taxon>
        <taxon>Ascomycota</taxon>
        <taxon>Pezizomycotina</taxon>
        <taxon>Dothideomycetes</taxon>
        <taxon>Dothideomycetidae</taxon>
        <taxon>Mycosphaerellales</taxon>
        <taxon>Mycosphaerellaceae</taxon>
        <taxon>Fulvia</taxon>
    </lineage>
</organism>
<dbReference type="AlphaFoldDB" id="A0A9Q8P654"/>
<gene>
    <name evidence="1" type="ORF">CLAFUR5_07895</name>
</gene>
<evidence type="ECO:0000313" key="1">
    <source>
        <dbReference type="EMBL" id="UJO14639.1"/>
    </source>
</evidence>
<proteinExistence type="predicted"/>
<reference evidence="1" key="2">
    <citation type="journal article" date="2022" name="Microb. Genom.">
        <title>A chromosome-scale genome assembly of the tomato pathogen Cladosporium fulvum reveals a compartmentalized genome architecture and the presence of a dispensable chromosome.</title>
        <authorList>
            <person name="Zaccaron A.Z."/>
            <person name="Chen L.H."/>
            <person name="Samaras A."/>
            <person name="Stergiopoulos I."/>
        </authorList>
    </citation>
    <scope>NUCLEOTIDE SEQUENCE</scope>
    <source>
        <strain evidence="1">Race5_Kim</strain>
    </source>
</reference>